<dbReference type="InterPro" id="IPR027417">
    <property type="entry name" value="P-loop_NTPase"/>
</dbReference>
<feature type="repeat" description="WD" evidence="4">
    <location>
        <begin position="1169"/>
        <end position="1200"/>
    </location>
</feature>
<dbReference type="RefSeq" id="WP_196926311.1">
    <property type="nucleotide sequence ID" value="NZ_JADOTX010000001.1"/>
</dbReference>
<reference evidence="7 8" key="1">
    <citation type="submission" date="2020-11" db="EMBL/GenBank/DDBJ databases">
        <title>Sequencing the genomes of 1000 actinobacteria strains.</title>
        <authorList>
            <person name="Klenk H.-P."/>
        </authorList>
    </citation>
    <scope>NUCLEOTIDE SEQUENCE [LARGE SCALE GENOMIC DNA]</scope>
    <source>
        <strain evidence="7 8">DSM 101692</strain>
    </source>
</reference>
<dbReference type="Pfam" id="PF20703">
    <property type="entry name" value="nSTAND1"/>
    <property type="match status" value="1"/>
</dbReference>
<dbReference type="InterPro" id="IPR049052">
    <property type="entry name" value="nSTAND1"/>
</dbReference>
<keyword evidence="5" id="KW-1133">Transmembrane helix</keyword>
<feature type="repeat" description="WD" evidence="4">
    <location>
        <begin position="836"/>
        <end position="868"/>
    </location>
</feature>
<feature type="repeat" description="WD" evidence="4">
    <location>
        <begin position="710"/>
        <end position="742"/>
    </location>
</feature>
<organism evidence="7 8">
    <name type="scientific">Micromonospora ureilytica</name>
    <dbReference type="NCBI Taxonomy" id="709868"/>
    <lineage>
        <taxon>Bacteria</taxon>
        <taxon>Bacillati</taxon>
        <taxon>Actinomycetota</taxon>
        <taxon>Actinomycetes</taxon>
        <taxon>Micromonosporales</taxon>
        <taxon>Micromonosporaceae</taxon>
        <taxon>Micromonospora</taxon>
    </lineage>
</organism>
<feature type="repeat" description="WD" evidence="4">
    <location>
        <begin position="752"/>
        <end position="793"/>
    </location>
</feature>
<feature type="transmembrane region" description="Helical" evidence="5">
    <location>
        <begin position="535"/>
        <end position="557"/>
    </location>
</feature>
<name>A0ABS0JEU5_9ACTN</name>
<dbReference type="InterPro" id="IPR020472">
    <property type="entry name" value="WD40_PAC1"/>
</dbReference>
<evidence type="ECO:0000256" key="4">
    <source>
        <dbReference type="PROSITE-ProRule" id="PRU00221"/>
    </source>
</evidence>
<dbReference type="PROSITE" id="PS50294">
    <property type="entry name" value="WD_REPEATS_REGION"/>
    <property type="match status" value="13"/>
</dbReference>
<dbReference type="Proteomes" id="UP000614915">
    <property type="component" value="Unassembled WGS sequence"/>
</dbReference>
<sequence length="1214" mass="130611">MGRPERPLDPEAGALERFALDLRQLRTKAGGPTYRQLARRAHFSVTTLAKAASGDTVPSLQVTLAYVAACDGDLAEWTERWHSLIASVTSAETTGVGRGPYWGMAAFQPEDSEWFFGRERMVAQLCEMLTRLRFVAVFAPSGAGKSSLLRAGLLATVAENPVKGQPAWATVLMTPGEHPIEELALQLVNEQDLARDAVQRQLADDPANIRATIEHILDSRPSVANMLIVVDQFEELFTLCRDEEERSGFIAALLAAAEVSRARVVLGVRADFYGRCAAYPALVAALHEHQLLIGPMDDEDLRRTITGPAERAGLLVDPALVEMAVADVGGQTNALPLLSHALLETSRLRQGKRITLAHYRESGGVNGAITRTAEGVYAQFDEGQRGLARYVFLRLTALGDGTEDTRRRAPLAELVGGADPLAAAGVLGRLTAARLVTADDKGVMVTHEALIQEWPRLRRWLTEDRALLRSHRRLTEAAAEWSRHDRVDGFLYRGVQLALWGAHQVMDLSDLERDFLATSRAREARRRTARRRRTSVALTGLAATVVVVSVLAAVALVQANRAAAERDLAVSRQLTVEASNQLQIDPQQAQRLARRALTTRPTLDAEMVLRQAAVDDRLQAVVPMSSKKALGVAFSPDGRRVAATGTDGEVRVWNWAAHGVSGPGLALAGGPEGQVWSPMFSPDGKRLVIAGSDGTVRIWQVDGTAEPIVLRGHEGPVWGVAFSPDGRLVASAGEDTTVRVWDARGVDRPVVLRGHTKVAVGVAFSPDGRRLASSGHDATVRLWDLATRSTKTILTGPRAGTRTLVFSQDGTRLACSSADGTAWVWPLTGPVAPVVLRGHEGTVEGLALSPDERWIATTSDDLTVRIWNANGAGDPLVLRGHTNRVWALAFSPDGSRLVSAADDGTLRIWDPGSDRLILRGHTKATWSAAFTPDGQRVVSGGEDGTVQVWNLATPAVPRVLGRHDGDVYGLTVSPDGTSVATGGRDGSVRVWDLAGRHDPVVLRGHEKQAWIADFSPDGRRLASVSNDRSLRIWDLTGQSGPVVHRVAEEIRYAAFSPDGRKVATAGAEGTLRIWDALGTAAPLLLPGHEGLVWAVAFSPDGQRVASAGFDGTVQIHSVTNAIPPMTLRGHEGPVWHVSFSPDGQWVVSSGKDGTARLWRASEAAQSVTFEGFGASVETVDFSPDGERLVSTHDDGTVRVWPCRACAPVHSLLAP</sequence>
<dbReference type="SMART" id="SM00530">
    <property type="entry name" value="HTH_XRE"/>
    <property type="match status" value="1"/>
</dbReference>
<evidence type="ECO:0000256" key="2">
    <source>
        <dbReference type="ARBA" id="ARBA00022574"/>
    </source>
</evidence>
<dbReference type="SUPFAM" id="SSF52540">
    <property type="entry name" value="P-loop containing nucleoside triphosphate hydrolases"/>
    <property type="match status" value="1"/>
</dbReference>
<dbReference type="PANTHER" id="PTHR19849:SF0">
    <property type="entry name" value="PHOSPHOLIPASE A-2-ACTIVATING PROTEIN"/>
    <property type="match status" value="1"/>
</dbReference>
<dbReference type="Gene3D" id="2.130.10.10">
    <property type="entry name" value="YVTN repeat-like/Quinoprotein amine dehydrogenase"/>
    <property type="match status" value="5"/>
</dbReference>
<dbReference type="InterPro" id="IPR015943">
    <property type="entry name" value="WD40/YVTN_repeat-like_dom_sf"/>
</dbReference>
<feature type="repeat" description="WD" evidence="4">
    <location>
        <begin position="668"/>
        <end position="702"/>
    </location>
</feature>
<feature type="repeat" description="WD" evidence="4">
    <location>
        <begin position="794"/>
        <end position="825"/>
    </location>
</feature>
<dbReference type="PRINTS" id="PR00319">
    <property type="entry name" value="GPROTEINB"/>
</dbReference>
<dbReference type="PANTHER" id="PTHR19849">
    <property type="entry name" value="PHOSPHOLIPASE A-2-ACTIVATING PROTEIN"/>
    <property type="match status" value="1"/>
</dbReference>
<dbReference type="CDD" id="cd00200">
    <property type="entry name" value="WD40"/>
    <property type="match status" value="2"/>
</dbReference>
<keyword evidence="8" id="KW-1185">Reference proteome</keyword>
<protein>
    <submittedName>
        <fullName evidence="7">WD40 repeat protein</fullName>
    </submittedName>
</protein>
<keyword evidence="2 4" id="KW-0853">WD repeat</keyword>
<dbReference type="InterPro" id="IPR001680">
    <property type="entry name" value="WD40_rpt"/>
</dbReference>
<dbReference type="PRINTS" id="PR00320">
    <property type="entry name" value="GPROTEINBRPT"/>
</dbReference>
<evidence type="ECO:0000313" key="8">
    <source>
        <dbReference type="Proteomes" id="UP000614915"/>
    </source>
</evidence>
<feature type="repeat" description="WD" evidence="4">
    <location>
        <begin position="632"/>
        <end position="654"/>
    </location>
</feature>
<feature type="repeat" description="WD" evidence="4">
    <location>
        <begin position="1002"/>
        <end position="1035"/>
    </location>
</feature>
<evidence type="ECO:0000313" key="7">
    <source>
        <dbReference type="EMBL" id="MBG6065250.1"/>
    </source>
</evidence>
<feature type="repeat" description="WD" evidence="4">
    <location>
        <begin position="878"/>
        <end position="919"/>
    </location>
</feature>
<feature type="repeat" description="WD" evidence="4">
    <location>
        <begin position="1127"/>
        <end position="1168"/>
    </location>
</feature>
<evidence type="ECO:0000256" key="3">
    <source>
        <dbReference type="ARBA" id="ARBA00022737"/>
    </source>
</evidence>
<accession>A0ABS0JEU5</accession>
<feature type="repeat" description="WD" evidence="4">
    <location>
        <begin position="960"/>
        <end position="993"/>
    </location>
</feature>
<feature type="repeat" description="WD" evidence="4">
    <location>
        <begin position="1085"/>
        <end position="1115"/>
    </location>
</feature>
<keyword evidence="5" id="KW-0812">Transmembrane</keyword>
<dbReference type="PROSITE" id="PS50082">
    <property type="entry name" value="WD_REPEATS_2"/>
    <property type="match status" value="14"/>
</dbReference>
<keyword evidence="5" id="KW-0472">Membrane</keyword>
<dbReference type="PROSITE" id="PS00678">
    <property type="entry name" value="WD_REPEATS_1"/>
    <property type="match status" value="4"/>
</dbReference>
<evidence type="ECO:0000256" key="1">
    <source>
        <dbReference type="ARBA" id="ARBA00022490"/>
    </source>
</evidence>
<feature type="repeat" description="WD" evidence="4">
    <location>
        <begin position="1043"/>
        <end position="1075"/>
    </location>
</feature>
<dbReference type="SMART" id="SM00320">
    <property type="entry name" value="WD40"/>
    <property type="match status" value="14"/>
</dbReference>
<dbReference type="SUPFAM" id="SSF50978">
    <property type="entry name" value="WD40 repeat-like"/>
    <property type="match status" value="2"/>
</dbReference>
<evidence type="ECO:0000259" key="6">
    <source>
        <dbReference type="SMART" id="SM00530"/>
    </source>
</evidence>
<keyword evidence="1" id="KW-0963">Cytoplasm</keyword>
<dbReference type="Gene3D" id="3.40.50.300">
    <property type="entry name" value="P-loop containing nucleotide triphosphate hydrolases"/>
    <property type="match status" value="1"/>
</dbReference>
<comment type="caution">
    <text evidence="7">The sequence shown here is derived from an EMBL/GenBank/DDBJ whole genome shotgun (WGS) entry which is preliminary data.</text>
</comment>
<gene>
    <name evidence="7" type="ORF">IW248_001537</name>
</gene>
<feature type="repeat" description="WD" evidence="4">
    <location>
        <begin position="918"/>
        <end position="959"/>
    </location>
</feature>
<dbReference type="InterPro" id="IPR001387">
    <property type="entry name" value="Cro/C1-type_HTH"/>
</dbReference>
<keyword evidence="3" id="KW-0677">Repeat</keyword>
<dbReference type="InterPro" id="IPR001632">
    <property type="entry name" value="WD40_G-protein_beta-like"/>
</dbReference>
<dbReference type="Pfam" id="PF00400">
    <property type="entry name" value="WD40"/>
    <property type="match status" value="14"/>
</dbReference>
<dbReference type="CDD" id="cd00093">
    <property type="entry name" value="HTH_XRE"/>
    <property type="match status" value="1"/>
</dbReference>
<dbReference type="InterPro" id="IPR036322">
    <property type="entry name" value="WD40_repeat_dom_sf"/>
</dbReference>
<evidence type="ECO:0000256" key="5">
    <source>
        <dbReference type="SAM" id="Phobius"/>
    </source>
</evidence>
<dbReference type="InterPro" id="IPR019775">
    <property type="entry name" value="WD40_repeat_CS"/>
</dbReference>
<proteinExistence type="predicted"/>
<dbReference type="EMBL" id="JADOTX010000001">
    <property type="protein sequence ID" value="MBG6065250.1"/>
    <property type="molecule type" value="Genomic_DNA"/>
</dbReference>
<feature type="domain" description="HTH cro/C1-type" evidence="6">
    <location>
        <begin position="21"/>
        <end position="77"/>
    </location>
</feature>